<evidence type="ECO:0000259" key="1">
    <source>
        <dbReference type="Pfam" id="PF18721"/>
    </source>
</evidence>
<evidence type="ECO:0000313" key="3">
    <source>
        <dbReference type="Proteomes" id="UP000008370"/>
    </source>
</evidence>
<feature type="non-terminal residue" evidence="2">
    <location>
        <position position="86"/>
    </location>
</feature>
<dbReference type="KEGG" id="pco:PHACADRAFT_50953"/>
<dbReference type="AlphaFoldDB" id="K5VE21"/>
<dbReference type="HOGENOM" id="CLU_174457_0_0_1"/>
<dbReference type="Pfam" id="PF18721">
    <property type="entry name" value="CxC6"/>
    <property type="match status" value="1"/>
</dbReference>
<dbReference type="EMBL" id="JH930482">
    <property type="protein sequence ID" value="EKM49358.1"/>
    <property type="molecule type" value="Genomic_DNA"/>
</dbReference>
<proteinExistence type="predicted"/>
<dbReference type="InParanoid" id="K5VE21"/>
<feature type="domain" description="CxC6 like cysteine cluster associated with KDZ" evidence="1">
    <location>
        <begin position="8"/>
        <end position="71"/>
    </location>
</feature>
<reference evidence="2 3" key="1">
    <citation type="journal article" date="2012" name="BMC Genomics">
        <title>Comparative genomics of the white-rot fungi, Phanerochaete carnosa and P. chrysosporium, to elucidate the genetic basis of the distinct wood types they colonize.</title>
        <authorList>
            <person name="Suzuki H."/>
            <person name="MacDonald J."/>
            <person name="Syed K."/>
            <person name="Salamov A."/>
            <person name="Hori C."/>
            <person name="Aerts A."/>
            <person name="Henrissat B."/>
            <person name="Wiebenga A."/>
            <person name="vanKuyk P.A."/>
            <person name="Barry K."/>
            <person name="Lindquist E."/>
            <person name="LaButti K."/>
            <person name="Lapidus A."/>
            <person name="Lucas S."/>
            <person name="Coutinho P."/>
            <person name="Gong Y."/>
            <person name="Samejima M."/>
            <person name="Mahadevan R."/>
            <person name="Abou-Zaid M."/>
            <person name="de Vries R.P."/>
            <person name="Igarashi K."/>
            <person name="Yadav J.S."/>
            <person name="Grigoriev I.V."/>
            <person name="Master E.R."/>
        </authorList>
    </citation>
    <scope>NUCLEOTIDE SEQUENCE [LARGE SCALE GENOMIC DNA]</scope>
    <source>
        <strain evidence="2 3">HHB-10118-sp</strain>
    </source>
</reference>
<dbReference type="STRING" id="650164.K5VE21"/>
<organism evidence="2 3">
    <name type="scientific">Phanerochaete carnosa (strain HHB-10118-sp)</name>
    <name type="common">White-rot fungus</name>
    <name type="synonym">Peniophora carnosa</name>
    <dbReference type="NCBI Taxonomy" id="650164"/>
    <lineage>
        <taxon>Eukaryota</taxon>
        <taxon>Fungi</taxon>
        <taxon>Dikarya</taxon>
        <taxon>Basidiomycota</taxon>
        <taxon>Agaricomycotina</taxon>
        <taxon>Agaricomycetes</taxon>
        <taxon>Polyporales</taxon>
        <taxon>Phanerochaetaceae</taxon>
        <taxon>Phanerochaete</taxon>
    </lineage>
</organism>
<evidence type="ECO:0000313" key="2">
    <source>
        <dbReference type="EMBL" id="EKM49358.1"/>
    </source>
</evidence>
<protein>
    <recommendedName>
        <fullName evidence="1">CxC6 like cysteine cluster associated with KDZ domain-containing protein</fullName>
    </recommendedName>
</protein>
<gene>
    <name evidence="2" type="ORF">PHACADRAFT_50953</name>
</gene>
<dbReference type="RefSeq" id="XP_007402093.1">
    <property type="nucleotide sequence ID" value="XM_007402031.1"/>
</dbReference>
<keyword evidence="3" id="KW-1185">Reference proteome</keyword>
<feature type="non-terminal residue" evidence="2">
    <location>
        <position position="1"/>
    </location>
</feature>
<dbReference type="GeneID" id="18919947"/>
<accession>K5VE21</accession>
<dbReference type="InterPro" id="IPR040898">
    <property type="entry name" value="CxC6"/>
</dbReference>
<name>K5VE21_PHACS</name>
<dbReference type="Proteomes" id="UP000008370">
    <property type="component" value="Unassembled WGS sequence"/>
</dbReference>
<sequence>LNKTQCVVVDRVTIGHPCCSIHTCHEGLESQRHRFCPMHHHLDNVCTVIGCNRPVAEGCHVCDDPVHLSVEGLHHLCGQSRFSLAE</sequence>
<dbReference type="OrthoDB" id="2800707at2759"/>